<dbReference type="AlphaFoldDB" id="A0A1H3R398"/>
<dbReference type="InterPro" id="IPR050109">
    <property type="entry name" value="HTH-type_TetR-like_transc_reg"/>
</dbReference>
<keyword evidence="7" id="KW-1185">Reference proteome</keyword>
<proteinExistence type="predicted"/>
<dbReference type="PROSITE" id="PS50977">
    <property type="entry name" value="HTH_TETR_2"/>
    <property type="match status" value="1"/>
</dbReference>
<organism evidence="6 7">
    <name type="scientific">Asanoa ishikariensis</name>
    <dbReference type="NCBI Taxonomy" id="137265"/>
    <lineage>
        <taxon>Bacteria</taxon>
        <taxon>Bacillati</taxon>
        <taxon>Actinomycetota</taxon>
        <taxon>Actinomycetes</taxon>
        <taxon>Micromonosporales</taxon>
        <taxon>Micromonosporaceae</taxon>
        <taxon>Asanoa</taxon>
    </lineage>
</organism>
<evidence type="ECO:0000313" key="6">
    <source>
        <dbReference type="EMBL" id="SDZ19419.1"/>
    </source>
</evidence>
<dbReference type="InterPro" id="IPR023772">
    <property type="entry name" value="DNA-bd_HTH_TetR-type_CS"/>
</dbReference>
<feature type="domain" description="HTH tetR-type" evidence="5">
    <location>
        <begin position="3"/>
        <end position="63"/>
    </location>
</feature>
<evidence type="ECO:0000259" key="5">
    <source>
        <dbReference type="PROSITE" id="PS50977"/>
    </source>
</evidence>
<feature type="DNA-binding region" description="H-T-H motif" evidence="4">
    <location>
        <begin position="26"/>
        <end position="45"/>
    </location>
</feature>
<dbReference type="EMBL" id="FNQB01000002">
    <property type="protein sequence ID" value="SDZ19419.1"/>
    <property type="molecule type" value="Genomic_DNA"/>
</dbReference>
<dbReference type="RefSeq" id="WP_090792863.1">
    <property type="nucleotide sequence ID" value="NZ_BOND01000008.1"/>
</dbReference>
<keyword evidence="2 4" id="KW-0238">DNA-binding</keyword>
<dbReference type="Gene3D" id="1.10.357.10">
    <property type="entry name" value="Tetracycline Repressor, domain 2"/>
    <property type="match status" value="1"/>
</dbReference>
<evidence type="ECO:0000313" key="7">
    <source>
        <dbReference type="Proteomes" id="UP000199632"/>
    </source>
</evidence>
<dbReference type="PANTHER" id="PTHR30055:SF234">
    <property type="entry name" value="HTH-TYPE TRANSCRIPTIONAL REGULATOR BETI"/>
    <property type="match status" value="1"/>
</dbReference>
<dbReference type="GO" id="GO:0000976">
    <property type="term" value="F:transcription cis-regulatory region binding"/>
    <property type="evidence" value="ECO:0007669"/>
    <property type="project" value="TreeGrafter"/>
</dbReference>
<dbReference type="OrthoDB" id="3186364at2"/>
<keyword evidence="1" id="KW-0805">Transcription regulation</keyword>
<dbReference type="GO" id="GO:0003700">
    <property type="term" value="F:DNA-binding transcription factor activity"/>
    <property type="evidence" value="ECO:0007669"/>
    <property type="project" value="TreeGrafter"/>
</dbReference>
<dbReference type="PRINTS" id="PR00455">
    <property type="entry name" value="HTHTETR"/>
</dbReference>
<dbReference type="PANTHER" id="PTHR30055">
    <property type="entry name" value="HTH-TYPE TRANSCRIPTIONAL REGULATOR RUTR"/>
    <property type="match status" value="1"/>
</dbReference>
<dbReference type="SUPFAM" id="SSF46689">
    <property type="entry name" value="Homeodomain-like"/>
    <property type="match status" value="1"/>
</dbReference>
<accession>A0A1H3R398</accession>
<dbReference type="PROSITE" id="PS01081">
    <property type="entry name" value="HTH_TETR_1"/>
    <property type="match status" value="1"/>
</dbReference>
<dbReference type="Pfam" id="PF00440">
    <property type="entry name" value="TetR_N"/>
    <property type="match status" value="1"/>
</dbReference>
<dbReference type="InterPro" id="IPR009057">
    <property type="entry name" value="Homeodomain-like_sf"/>
</dbReference>
<evidence type="ECO:0000256" key="3">
    <source>
        <dbReference type="ARBA" id="ARBA00023163"/>
    </source>
</evidence>
<sequence>MAESTRGRIQAVALELFTENGYEKTSLREIAERLGVTKAALYYHFKSKEEIVSSFSEDRLARLDELIAWGEAQPPKPERRQELLSRYADEFFASNHPSVMRFYEQNQTVAKTMSSGMDMRDRMLRVASLMADDVDDPAEQLRAALALFAVHGSWFAIRQDIPLEERKRVALDVAEDLWRPRISP</sequence>
<evidence type="ECO:0000256" key="2">
    <source>
        <dbReference type="ARBA" id="ARBA00023125"/>
    </source>
</evidence>
<dbReference type="Proteomes" id="UP000199632">
    <property type="component" value="Unassembled WGS sequence"/>
</dbReference>
<dbReference type="InterPro" id="IPR001647">
    <property type="entry name" value="HTH_TetR"/>
</dbReference>
<name>A0A1H3R398_9ACTN</name>
<evidence type="ECO:0000256" key="1">
    <source>
        <dbReference type="ARBA" id="ARBA00023015"/>
    </source>
</evidence>
<gene>
    <name evidence="6" type="ORF">SAMN05421684_3377</name>
</gene>
<reference evidence="7" key="1">
    <citation type="submission" date="2016-10" db="EMBL/GenBank/DDBJ databases">
        <authorList>
            <person name="Varghese N."/>
            <person name="Submissions S."/>
        </authorList>
    </citation>
    <scope>NUCLEOTIDE SEQUENCE [LARGE SCALE GENOMIC DNA]</scope>
    <source>
        <strain evidence="7">DSM 44718</strain>
    </source>
</reference>
<evidence type="ECO:0000256" key="4">
    <source>
        <dbReference type="PROSITE-ProRule" id="PRU00335"/>
    </source>
</evidence>
<keyword evidence="3" id="KW-0804">Transcription</keyword>
<protein>
    <submittedName>
        <fullName evidence="6">Transcriptional regulator, TetR family</fullName>
    </submittedName>
</protein>